<evidence type="ECO:0000313" key="2">
    <source>
        <dbReference type="Proteomes" id="UP000000238"/>
    </source>
</evidence>
<dbReference type="EMBL" id="CP000155">
    <property type="protein sequence ID" value="ABC30124.1"/>
    <property type="molecule type" value="Genomic_DNA"/>
</dbReference>
<name>Q2SGV0_HAHCH</name>
<organism evidence="1 2">
    <name type="scientific">Hahella chejuensis (strain KCTC 2396)</name>
    <dbReference type="NCBI Taxonomy" id="349521"/>
    <lineage>
        <taxon>Bacteria</taxon>
        <taxon>Pseudomonadati</taxon>
        <taxon>Pseudomonadota</taxon>
        <taxon>Gammaproteobacteria</taxon>
        <taxon>Oceanospirillales</taxon>
        <taxon>Hahellaceae</taxon>
        <taxon>Hahella</taxon>
    </lineage>
</organism>
<dbReference type="eggNOG" id="COG5281">
    <property type="taxonomic scope" value="Bacteria"/>
</dbReference>
<protein>
    <submittedName>
        <fullName evidence="1">Uncharacterized protein</fullName>
    </submittedName>
</protein>
<accession>Q2SGV0</accession>
<dbReference type="HOGENOM" id="CLU_068848_0_1_6"/>
<sequence length="282" mass="31313">MADSNIPTAVKEPPAALSKALAHLLRPLVRLLLHFQITYPSLSNLLKQVYVEMAEQSFPLDGKPQTDSRISLLTGVHRKDVKRLRHSPTEPPCNATASLGSQLIARWLSEKEYQHSDGTPKKLPKAADKGPSFASLVASVAKHDIRPGVVLDEWLRLGAAHIDEDGSVCLNTEAFVPQHGFDDKAYFFGKHLHDHISAGANNLLGALPPQFDRGVFYNRLTPESIEQLQGLIEQQASALLKSINKEAKSLQEQDRGKSGARQQFNLGVYFWVEKEQKKERGQ</sequence>
<dbReference type="RefSeq" id="WP_011397193.1">
    <property type="nucleotide sequence ID" value="NC_007645.1"/>
</dbReference>
<proteinExistence type="predicted"/>
<reference evidence="1 2" key="1">
    <citation type="journal article" date="2005" name="Nucleic Acids Res.">
        <title>Genomic blueprint of Hahella chejuensis, a marine microbe producing an algicidal agent.</title>
        <authorList>
            <person name="Jeong H."/>
            <person name="Yim J.H."/>
            <person name="Lee C."/>
            <person name="Choi S.-H."/>
            <person name="Park Y.K."/>
            <person name="Yoon S.H."/>
            <person name="Hur C.-G."/>
            <person name="Kang H.-Y."/>
            <person name="Kim D."/>
            <person name="Lee H.H."/>
            <person name="Park K.H."/>
            <person name="Park S.-H."/>
            <person name="Park H.-S."/>
            <person name="Lee H.K."/>
            <person name="Oh T.K."/>
            <person name="Kim J.F."/>
        </authorList>
    </citation>
    <scope>NUCLEOTIDE SEQUENCE [LARGE SCALE GENOMIC DNA]</scope>
    <source>
        <strain evidence="1 2">KCTC 2396</strain>
    </source>
</reference>
<evidence type="ECO:0000313" key="1">
    <source>
        <dbReference type="EMBL" id="ABC30124.1"/>
    </source>
</evidence>
<dbReference type="KEGG" id="hch:HCH_03373"/>
<dbReference type="OrthoDB" id="6356376at2"/>
<dbReference type="STRING" id="349521.HCH_03373"/>
<keyword evidence="2" id="KW-1185">Reference proteome</keyword>
<dbReference type="Proteomes" id="UP000000238">
    <property type="component" value="Chromosome"/>
</dbReference>
<dbReference type="Pfam" id="PF20112">
    <property type="entry name" value="DUF6502"/>
    <property type="match status" value="1"/>
</dbReference>
<dbReference type="AlphaFoldDB" id="Q2SGV0"/>
<gene>
    <name evidence="1" type="ordered locus">HCH_03373</name>
</gene>
<dbReference type="InterPro" id="IPR045445">
    <property type="entry name" value="DUF6502"/>
</dbReference>